<comment type="caution">
    <text evidence="1">The sequence shown here is derived from an EMBL/GenBank/DDBJ whole genome shotgun (WGS) entry which is preliminary data.</text>
</comment>
<proteinExistence type="predicted"/>
<evidence type="ECO:0000313" key="1">
    <source>
        <dbReference type="EMBL" id="KAI0525173.1"/>
    </source>
</evidence>
<sequence>MVENTLPQNELEWNTVLYLGFAFHPTKHPKVQNHALGMQCIHFSSNHTAPKSINIICISTLLSILLH</sequence>
<keyword evidence="2" id="KW-1185">Reference proteome</keyword>
<evidence type="ECO:0000313" key="2">
    <source>
        <dbReference type="Proteomes" id="UP000829196"/>
    </source>
</evidence>
<organism evidence="1 2">
    <name type="scientific">Dendrobium nobile</name>
    <name type="common">Orchid</name>
    <dbReference type="NCBI Taxonomy" id="94219"/>
    <lineage>
        <taxon>Eukaryota</taxon>
        <taxon>Viridiplantae</taxon>
        <taxon>Streptophyta</taxon>
        <taxon>Embryophyta</taxon>
        <taxon>Tracheophyta</taxon>
        <taxon>Spermatophyta</taxon>
        <taxon>Magnoliopsida</taxon>
        <taxon>Liliopsida</taxon>
        <taxon>Asparagales</taxon>
        <taxon>Orchidaceae</taxon>
        <taxon>Epidendroideae</taxon>
        <taxon>Malaxideae</taxon>
        <taxon>Dendrobiinae</taxon>
        <taxon>Dendrobium</taxon>
    </lineage>
</organism>
<name>A0A8T3C350_DENNO</name>
<gene>
    <name evidence="1" type="ORF">KFK09_004565</name>
</gene>
<protein>
    <submittedName>
        <fullName evidence="1">Uncharacterized protein</fullName>
    </submittedName>
</protein>
<accession>A0A8T3C350</accession>
<reference evidence="1" key="1">
    <citation type="journal article" date="2022" name="Front. Genet.">
        <title>Chromosome-Scale Assembly of the Dendrobium nobile Genome Provides Insights Into the Molecular Mechanism of the Biosynthesis of the Medicinal Active Ingredient of Dendrobium.</title>
        <authorList>
            <person name="Xu Q."/>
            <person name="Niu S.-C."/>
            <person name="Li K.-L."/>
            <person name="Zheng P.-J."/>
            <person name="Zhang X.-J."/>
            <person name="Jia Y."/>
            <person name="Liu Y."/>
            <person name="Niu Y.-X."/>
            <person name="Yu L.-H."/>
            <person name="Chen D.-F."/>
            <person name="Zhang G.-Q."/>
        </authorList>
    </citation>
    <scope>NUCLEOTIDE SEQUENCE</scope>
    <source>
        <tissue evidence="1">Leaf</tissue>
    </source>
</reference>
<dbReference type="EMBL" id="JAGYWB010000004">
    <property type="protein sequence ID" value="KAI0525173.1"/>
    <property type="molecule type" value="Genomic_DNA"/>
</dbReference>
<dbReference type="Proteomes" id="UP000829196">
    <property type="component" value="Unassembled WGS sequence"/>
</dbReference>
<dbReference type="AlphaFoldDB" id="A0A8T3C350"/>